<accession>A0A0A8Z8B2</accession>
<sequence>MLQLTMYEVMMLLVVFIMKGSTKCFA</sequence>
<proteinExistence type="predicted"/>
<reference evidence="1" key="1">
    <citation type="submission" date="2014-09" db="EMBL/GenBank/DDBJ databases">
        <authorList>
            <person name="Magalhaes I.L.F."/>
            <person name="Oliveira U."/>
            <person name="Santos F.R."/>
            <person name="Vidigal T.H.D.A."/>
            <person name="Brescovit A.D."/>
            <person name="Santos A.J."/>
        </authorList>
    </citation>
    <scope>NUCLEOTIDE SEQUENCE</scope>
    <source>
        <tissue evidence="1">Shoot tissue taken approximately 20 cm above the soil surface</tissue>
    </source>
</reference>
<protein>
    <submittedName>
        <fullName evidence="1">Uncharacterized protein</fullName>
    </submittedName>
</protein>
<organism evidence="1">
    <name type="scientific">Arundo donax</name>
    <name type="common">Giant reed</name>
    <name type="synonym">Donax arundinaceus</name>
    <dbReference type="NCBI Taxonomy" id="35708"/>
    <lineage>
        <taxon>Eukaryota</taxon>
        <taxon>Viridiplantae</taxon>
        <taxon>Streptophyta</taxon>
        <taxon>Embryophyta</taxon>
        <taxon>Tracheophyta</taxon>
        <taxon>Spermatophyta</taxon>
        <taxon>Magnoliopsida</taxon>
        <taxon>Liliopsida</taxon>
        <taxon>Poales</taxon>
        <taxon>Poaceae</taxon>
        <taxon>PACMAD clade</taxon>
        <taxon>Arundinoideae</taxon>
        <taxon>Arundineae</taxon>
        <taxon>Arundo</taxon>
    </lineage>
</organism>
<name>A0A0A8Z8B2_ARUDO</name>
<reference evidence="1" key="2">
    <citation type="journal article" date="2015" name="Data Brief">
        <title>Shoot transcriptome of the giant reed, Arundo donax.</title>
        <authorList>
            <person name="Barrero R.A."/>
            <person name="Guerrero F.D."/>
            <person name="Moolhuijzen P."/>
            <person name="Goolsby J.A."/>
            <person name="Tidwell J."/>
            <person name="Bellgard S.E."/>
            <person name="Bellgard M.I."/>
        </authorList>
    </citation>
    <scope>NUCLEOTIDE SEQUENCE</scope>
    <source>
        <tissue evidence="1">Shoot tissue taken approximately 20 cm above the soil surface</tissue>
    </source>
</reference>
<evidence type="ECO:0000313" key="1">
    <source>
        <dbReference type="EMBL" id="JAD35609.1"/>
    </source>
</evidence>
<dbReference type="AlphaFoldDB" id="A0A0A8Z8B2"/>
<dbReference type="EMBL" id="GBRH01262286">
    <property type="protein sequence ID" value="JAD35609.1"/>
    <property type="molecule type" value="Transcribed_RNA"/>
</dbReference>